<name>A0A8S1DNN0_9INSE</name>
<protein>
    <submittedName>
        <fullName evidence="1">Uncharacterized protein</fullName>
    </submittedName>
</protein>
<comment type="caution">
    <text evidence="1">The sequence shown here is derived from an EMBL/GenBank/DDBJ whole genome shotgun (WGS) entry which is preliminary data.</text>
</comment>
<evidence type="ECO:0000313" key="2">
    <source>
        <dbReference type="Proteomes" id="UP000494165"/>
    </source>
</evidence>
<evidence type="ECO:0000313" key="1">
    <source>
        <dbReference type="EMBL" id="CAB3384059.1"/>
    </source>
</evidence>
<dbReference type="EMBL" id="CADEPI010000334">
    <property type="protein sequence ID" value="CAB3384059.1"/>
    <property type="molecule type" value="Genomic_DNA"/>
</dbReference>
<keyword evidence="2" id="KW-1185">Reference proteome</keyword>
<dbReference type="AlphaFoldDB" id="A0A8S1DNN0"/>
<reference evidence="1 2" key="1">
    <citation type="submission" date="2020-04" db="EMBL/GenBank/DDBJ databases">
        <authorList>
            <person name="Alioto T."/>
            <person name="Alioto T."/>
            <person name="Gomez Garrido J."/>
        </authorList>
    </citation>
    <scope>NUCLEOTIDE SEQUENCE [LARGE SCALE GENOMIC DNA]</scope>
</reference>
<gene>
    <name evidence="1" type="ORF">CLODIP_2_CD10300</name>
</gene>
<sequence>MKDSSGRQADRYDVVWCGLTKDNIPIHVARTLHLGYYVPGYAVGDVGYFVSKELQEFQTCNFQVLVGTFIEFVKFPLNDERDSMVADDNADESKRIKIGSFVIKGARYCGMVETNNTCHINFDDQIYSKKAPAFQVVMRNDFRRKRS</sequence>
<accession>A0A8S1DNN0</accession>
<organism evidence="1 2">
    <name type="scientific">Cloeon dipterum</name>
    <dbReference type="NCBI Taxonomy" id="197152"/>
    <lineage>
        <taxon>Eukaryota</taxon>
        <taxon>Metazoa</taxon>
        <taxon>Ecdysozoa</taxon>
        <taxon>Arthropoda</taxon>
        <taxon>Hexapoda</taxon>
        <taxon>Insecta</taxon>
        <taxon>Pterygota</taxon>
        <taxon>Palaeoptera</taxon>
        <taxon>Ephemeroptera</taxon>
        <taxon>Pisciforma</taxon>
        <taxon>Baetidae</taxon>
        <taxon>Cloeon</taxon>
    </lineage>
</organism>
<dbReference type="Proteomes" id="UP000494165">
    <property type="component" value="Unassembled WGS sequence"/>
</dbReference>
<proteinExistence type="predicted"/>